<dbReference type="AlphaFoldDB" id="A0A9Q3I2A2"/>
<keyword evidence="2" id="KW-1185">Reference proteome</keyword>
<evidence type="ECO:0000313" key="1">
    <source>
        <dbReference type="EMBL" id="MBW0525413.1"/>
    </source>
</evidence>
<protein>
    <submittedName>
        <fullName evidence="1">Uncharacterized protein</fullName>
    </submittedName>
</protein>
<gene>
    <name evidence="1" type="ORF">O181_065128</name>
</gene>
<comment type="caution">
    <text evidence="1">The sequence shown here is derived from an EMBL/GenBank/DDBJ whole genome shotgun (WGS) entry which is preliminary data.</text>
</comment>
<sequence length="389" mass="43615">ASAIFPDLRLLSIWRLGSLSLAGCKINWPRQPCIPLVLNYSGRIMPPPAGILIMTMLNLPSQPVVNDLQNFSASIFYIKRFISSLTTTSLFSSHCPPTSLDIPIALLDLTFIPGLHLSLDTLHRVTDTDSKKYIFELVCSGMAKTKAFVWQSAEHSTERLELPNYIFLDQAAGRTAVVFHTFSAQAPANFHVAIFESYSVTLDMEGNYRKTMRCKSTFLSRSSSDNRLKLKNVALLYCLLFASCRPTKSGTSHTELVASGKIKFEVAQKAVIQVQQPVKTLCHQGQPDEVTGKLESLYKAVYEVSTKVHKIVQIKEKIVYNNVEVYFSITQRPTLPISARISLRFPRTFRIAALMELPKNEREPDARFPQVGRPQKNLGCGCDRLGLDR</sequence>
<reference evidence="1" key="1">
    <citation type="submission" date="2021-03" db="EMBL/GenBank/DDBJ databases">
        <title>Draft genome sequence of rust myrtle Austropuccinia psidii MF-1, a brazilian biotype.</title>
        <authorList>
            <person name="Quecine M.C."/>
            <person name="Pachon D.M.R."/>
            <person name="Bonatelli M.L."/>
            <person name="Correr F.H."/>
            <person name="Franceschini L.M."/>
            <person name="Leite T.F."/>
            <person name="Margarido G.R.A."/>
            <person name="Almeida C.A."/>
            <person name="Ferrarezi J.A."/>
            <person name="Labate C.A."/>
        </authorList>
    </citation>
    <scope>NUCLEOTIDE SEQUENCE</scope>
    <source>
        <strain evidence="1">MF-1</strain>
    </source>
</reference>
<feature type="non-terminal residue" evidence="1">
    <location>
        <position position="1"/>
    </location>
</feature>
<organism evidence="1 2">
    <name type="scientific">Austropuccinia psidii MF-1</name>
    <dbReference type="NCBI Taxonomy" id="1389203"/>
    <lineage>
        <taxon>Eukaryota</taxon>
        <taxon>Fungi</taxon>
        <taxon>Dikarya</taxon>
        <taxon>Basidiomycota</taxon>
        <taxon>Pucciniomycotina</taxon>
        <taxon>Pucciniomycetes</taxon>
        <taxon>Pucciniales</taxon>
        <taxon>Sphaerophragmiaceae</taxon>
        <taxon>Austropuccinia</taxon>
    </lineage>
</organism>
<evidence type="ECO:0000313" key="2">
    <source>
        <dbReference type="Proteomes" id="UP000765509"/>
    </source>
</evidence>
<accession>A0A9Q3I2A2</accession>
<dbReference type="Proteomes" id="UP000765509">
    <property type="component" value="Unassembled WGS sequence"/>
</dbReference>
<proteinExistence type="predicted"/>
<dbReference type="EMBL" id="AVOT02031794">
    <property type="protein sequence ID" value="MBW0525413.1"/>
    <property type="molecule type" value="Genomic_DNA"/>
</dbReference>
<name>A0A9Q3I2A2_9BASI</name>